<proteinExistence type="predicted"/>
<organism evidence="1 2">
    <name type="scientific">Filimonas effusa</name>
    <dbReference type="NCBI Taxonomy" id="2508721"/>
    <lineage>
        <taxon>Bacteria</taxon>
        <taxon>Pseudomonadati</taxon>
        <taxon>Bacteroidota</taxon>
        <taxon>Chitinophagia</taxon>
        <taxon>Chitinophagales</taxon>
        <taxon>Chitinophagaceae</taxon>
        <taxon>Filimonas</taxon>
    </lineage>
</organism>
<name>A0A4Q1DBT8_9BACT</name>
<dbReference type="EMBL" id="SDHZ01000001">
    <property type="protein sequence ID" value="RXK86255.1"/>
    <property type="molecule type" value="Genomic_DNA"/>
</dbReference>
<dbReference type="AlphaFoldDB" id="A0A4Q1DBT8"/>
<dbReference type="Proteomes" id="UP000290545">
    <property type="component" value="Unassembled WGS sequence"/>
</dbReference>
<protein>
    <submittedName>
        <fullName evidence="1">Uncharacterized protein</fullName>
    </submittedName>
</protein>
<evidence type="ECO:0000313" key="1">
    <source>
        <dbReference type="EMBL" id="RXK86255.1"/>
    </source>
</evidence>
<dbReference type="RefSeq" id="WP_129002005.1">
    <property type="nucleotide sequence ID" value="NZ_SDHZ01000001.1"/>
</dbReference>
<evidence type="ECO:0000313" key="2">
    <source>
        <dbReference type="Proteomes" id="UP000290545"/>
    </source>
</evidence>
<accession>A0A4Q1DBT8</accession>
<reference evidence="1 2" key="1">
    <citation type="submission" date="2019-01" db="EMBL/GenBank/DDBJ databases">
        <title>Filimonas sp. strain TTM-71.</title>
        <authorList>
            <person name="Chen W.-M."/>
        </authorList>
    </citation>
    <scope>NUCLEOTIDE SEQUENCE [LARGE SCALE GENOMIC DNA]</scope>
    <source>
        <strain evidence="1 2">TTM-71</strain>
    </source>
</reference>
<comment type="caution">
    <text evidence="1">The sequence shown here is derived from an EMBL/GenBank/DDBJ whole genome shotgun (WGS) entry which is preliminary data.</text>
</comment>
<gene>
    <name evidence="1" type="ORF">ESB13_05455</name>
</gene>
<keyword evidence="2" id="KW-1185">Reference proteome</keyword>
<sequence>MENGTILEENHIEEKINVRKRQKGMWASSEMDTLSDEWKGKRVEVLAIVNGMPLKEIKNLFSDVVKDIELFLPVSL</sequence>